<proteinExistence type="predicted"/>
<comment type="caution">
    <text evidence="1">The sequence shown here is derived from an EMBL/GenBank/DDBJ whole genome shotgun (WGS) entry which is preliminary data.</text>
</comment>
<evidence type="ECO:0000313" key="1">
    <source>
        <dbReference type="EMBL" id="TGY79789.1"/>
    </source>
</evidence>
<protein>
    <submittedName>
        <fullName evidence="1">Uncharacterized protein</fullName>
    </submittedName>
</protein>
<sequence>MKHWTPSEETELRKIYKAMTARQLAERFGTTAMAIHQKCWKLGLRKGYDHARIRLGDSERRWLRLNFPHMRNEICATYLGVSLRTVNRLAADMNLRKTAQFMKESQAYTSRKAKESHLRNGTYPAKGYYSPNLRKG</sequence>
<accession>A0AC61RJ37</accession>
<dbReference type="EMBL" id="SRYB01000005">
    <property type="protein sequence ID" value="TGY79789.1"/>
    <property type="molecule type" value="Genomic_DNA"/>
</dbReference>
<gene>
    <name evidence="1" type="ORF">E5331_05280</name>
</gene>
<evidence type="ECO:0000313" key="2">
    <source>
        <dbReference type="Proteomes" id="UP000306319"/>
    </source>
</evidence>
<dbReference type="Proteomes" id="UP000306319">
    <property type="component" value="Unassembled WGS sequence"/>
</dbReference>
<name>A0AC61RJ37_9BACT</name>
<organism evidence="1 2">
    <name type="scientific">Lepagella muris</name>
    <dbReference type="NCBI Taxonomy" id="3032870"/>
    <lineage>
        <taxon>Bacteria</taxon>
        <taxon>Pseudomonadati</taxon>
        <taxon>Bacteroidota</taxon>
        <taxon>Bacteroidia</taxon>
        <taxon>Bacteroidales</taxon>
        <taxon>Muribaculaceae</taxon>
        <taxon>Lepagella</taxon>
    </lineage>
</organism>
<keyword evidence="2" id="KW-1185">Reference proteome</keyword>
<reference evidence="1" key="1">
    <citation type="submission" date="2019-04" db="EMBL/GenBank/DDBJ databases">
        <title>Microbes associate with the intestines of laboratory mice.</title>
        <authorList>
            <person name="Navarre W."/>
            <person name="Wong E."/>
            <person name="Huang K."/>
            <person name="Tropini C."/>
            <person name="Ng K."/>
            <person name="Yu B."/>
        </authorList>
    </citation>
    <scope>NUCLEOTIDE SEQUENCE</scope>
    <source>
        <strain evidence="1">NM04_E33</strain>
    </source>
</reference>